<dbReference type="AlphaFoldDB" id="A0A1F5E3M2"/>
<accession>A0A1F5E3M2</accession>
<dbReference type="Proteomes" id="UP000177006">
    <property type="component" value="Unassembled WGS sequence"/>
</dbReference>
<protein>
    <submittedName>
        <fullName evidence="1">Uncharacterized protein</fullName>
    </submittedName>
</protein>
<dbReference type="EMBL" id="MEZK01000030">
    <property type="protein sequence ID" value="OGD61884.1"/>
    <property type="molecule type" value="Genomic_DNA"/>
</dbReference>
<evidence type="ECO:0000313" key="1">
    <source>
        <dbReference type="EMBL" id="OGD61884.1"/>
    </source>
</evidence>
<comment type="caution">
    <text evidence="1">The sequence shown here is derived from an EMBL/GenBank/DDBJ whole genome shotgun (WGS) entry which is preliminary data.</text>
</comment>
<evidence type="ECO:0000313" key="2">
    <source>
        <dbReference type="Proteomes" id="UP000177006"/>
    </source>
</evidence>
<name>A0A1F5E3M2_9BACT</name>
<gene>
    <name evidence="1" type="ORF">A2160_00795</name>
</gene>
<proteinExistence type="predicted"/>
<organism evidence="1 2">
    <name type="scientific">Candidatus Beckwithbacteria bacterium RBG_13_42_9</name>
    <dbReference type="NCBI Taxonomy" id="1797457"/>
    <lineage>
        <taxon>Bacteria</taxon>
        <taxon>Candidatus Beckwithiibacteriota</taxon>
    </lineage>
</organism>
<reference evidence="1 2" key="1">
    <citation type="journal article" date="2016" name="Nat. Commun.">
        <title>Thousands of microbial genomes shed light on interconnected biogeochemical processes in an aquifer system.</title>
        <authorList>
            <person name="Anantharaman K."/>
            <person name="Brown C.T."/>
            <person name="Hug L.A."/>
            <person name="Sharon I."/>
            <person name="Castelle C.J."/>
            <person name="Probst A.J."/>
            <person name="Thomas B.C."/>
            <person name="Singh A."/>
            <person name="Wilkins M.J."/>
            <person name="Karaoz U."/>
            <person name="Brodie E.L."/>
            <person name="Williams K.H."/>
            <person name="Hubbard S.S."/>
            <person name="Banfield J.F."/>
        </authorList>
    </citation>
    <scope>NUCLEOTIDE SEQUENCE [LARGE SCALE GENOMIC DNA]</scope>
</reference>
<sequence>MAKDIAGEIRPPDEEEAELLASMGAYLQLCRQAGLPIGLEFGIPQADPAFDEAVADLEEKFADVGIPQAQLVLREPELSPAPPEPELASPEQLQLLFDTLTLIAQKRPRLSERFKFPGKPSVQTIYLRNLPDWKSRWACLLSSDTKLTISPSTKNPKKFELDLTPFTRYGTFGSVLGPDHSLYKIVAVSIFTPFDEGPKAYAIYNLNPSSQSETGQDTILWPDEKYPNAISMGYDLTSAQAKDLLSFLAESETES</sequence>
<dbReference type="STRING" id="1797457.A2160_00795"/>